<name>A0AAW1SFU4_9CHLO</name>
<gene>
    <name evidence="3" type="ORF">WJX74_006773</name>
</gene>
<dbReference type="Pfam" id="PF03109">
    <property type="entry name" value="ABC1"/>
    <property type="match status" value="1"/>
</dbReference>
<dbReference type="InterPro" id="IPR050154">
    <property type="entry name" value="UbiB_kinase"/>
</dbReference>
<dbReference type="EMBL" id="JALJOS010000001">
    <property type="protein sequence ID" value="KAK9844774.1"/>
    <property type="molecule type" value="Genomic_DNA"/>
</dbReference>
<dbReference type="SUPFAM" id="SSF56112">
    <property type="entry name" value="Protein kinase-like (PK-like)"/>
    <property type="match status" value="1"/>
</dbReference>
<dbReference type="AlphaFoldDB" id="A0AAW1SFU4"/>
<proteinExistence type="inferred from homology"/>
<comment type="caution">
    <text evidence="3">The sequence shown here is derived from an EMBL/GenBank/DDBJ whole genome shotgun (WGS) entry which is preliminary data.</text>
</comment>
<dbReference type="InterPro" id="IPR011009">
    <property type="entry name" value="Kinase-like_dom_sf"/>
</dbReference>
<evidence type="ECO:0000256" key="1">
    <source>
        <dbReference type="ARBA" id="ARBA00009670"/>
    </source>
</evidence>
<evidence type="ECO:0000259" key="2">
    <source>
        <dbReference type="Pfam" id="PF03109"/>
    </source>
</evidence>
<organism evidence="3 4">
    <name type="scientific">Apatococcus lobatus</name>
    <dbReference type="NCBI Taxonomy" id="904363"/>
    <lineage>
        <taxon>Eukaryota</taxon>
        <taxon>Viridiplantae</taxon>
        <taxon>Chlorophyta</taxon>
        <taxon>core chlorophytes</taxon>
        <taxon>Trebouxiophyceae</taxon>
        <taxon>Chlorellales</taxon>
        <taxon>Chlorellaceae</taxon>
        <taxon>Apatococcus</taxon>
    </lineage>
</organism>
<keyword evidence="4" id="KW-1185">Reference proteome</keyword>
<dbReference type="PANTHER" id="PTHR10566">
    <property type="entry name" value="CHAPERONE-ACTIVITY OF BC1 COMPLEX CABC1 -RELATED"/>
    <property type="match status" value="1"/>
</dbReference>
<dbReference type="PANTHER" id="PTHR10566:SF117">
    <property type="entry name" value="UNUSUAL PROTEIN KINASE-RELATED"/>
    <property type="match status" value="1"/>
</dbReference>
<protein>
    <recommendedName>
        <fullName evidence="2">ABC1 atypical kinase-like domain-containing protein</fullName>
    </recommendedName>
</protein>
<dbReference type="Proteomes" id="UP001438707">
    <property type="component" value="Unassembled WGS sequence"/>
</dbReference>
<reference evidence="3 4" key="1">
    <citation type="journal article" date="2024" name="Nat. Commun.">
        <title>Phylogenomics reveals the evolutionary origins of lichenization in chlorophyte algae.</title>
        <authorList>
            <person name="Puginier C."/>
            <person name="Libourel C."/>
            <person name="Otte J."/>
            <person name="Skaloud P."/>
            <person name="Haon M."/>
            <person name="Grisel S."/>
            <person name="Petersen M."/>
            <person name="Berrin J.G."/>
            <person name="Delaux P.M."/>
            <person name="Dal Grande F."/>
            <person name="Keller J."/>
        </authorList>
    </citation>
    <scope>NUCLEOTIDE SEQUENCE [LARGE SCALE GENOMIC DNA]</scope>
    <source>
        <strain evidence="3 4">SAG 2145</strain>
    </source>
</reference>
<feature type="domain" description="ABC1 atypical kinase-like" evidence="2">
    <location>
        <begin position="141"/>
        <end position="336"/>
    </location>
</feature>
<sequence length="402" mass="45037">MPARASRRTARWPASSQACAAGLRGSNTDDSDCADTNAVMRLVEKKNEGDEQLPQEEETSRQWSVEPYQKAKSISWNFLSGLGWEFLHGNYHKNEVKQAIDLWNIATSLGPAYIKLGQALSICPGLLSPTAMVELQKLCDKVYKGKLKTGEDVAVKVQRPYDLETVTIDLFVIRRIIVFMRPFPAIKTDLVALLDEWATCSFEELDYLKEGQNGMEFAESMKKDLPQAVVPPTFFEYTSRHVHVLTTGWLSCEKLSQSTADDVGSLVNIGVICYLRQLLNTGLFHADEHPATDRQPDGQLAILDFGLMSRVDENIKYGMIEAISHLNHRDYEAIVEGFVTLEFIPPGTSLSPILPVLAKGITLKANPEFAIVDKAYPYIAQRLLVNNSPRLHEALRYMVCEL</sequence>
<evidence type="ECO:0000313" key="4">
    <source>
        <dbReference type="Proteomes" id="UP001438707"/>
    </source>
</evidence>
<comment type="similarity">
    <text evidence="1">Belongs to the protein kinase superfamily. ADCK protein kinase family.</text>
</comment>
<accession>A0AAW1SFU4</accession>
<dbReference type="CDD" id="cd05121">
    <property type="entry name" value="ABC1_ADCK3-like"/>
    <property type="match status" value="1"/>
</dbReference>
<dbReference type="InterPro" id="IPR004147">
    <property type="entry name" value="ABC1_dom"/>
</dbReference>
<evidence type="ECO:0000313" key="3">
    <source>
        <dbReference type="EMBL" id="KAK9844774.1"/>
    </source>
</evidence>